<proteinExistence type="predicted"/>
<dbReference type="PANTHER" id="PTHR39426">
    <property type="entry name" value="HOMOLOGY TO DEATH-ON-CURING PROTEIN OF PHAGE P1"/>
    <property type="match status" value="1"/>
</dbReference>
<dbReference type="NCBIfam" id="TIGR01550">
    <property type="entry name" value="DOC_P1"/>
    <property type="match status" value="1"/>
</dbReference>
<dbReference type="InterPro" id="IPR003812">
    <property type="entry name" value="Fido"/>
</dbReference>
<dbReference type="Proteomes" id="UP000502117">
    <property type="component" value="Chromosome"/>
</dbReference>
<accession>A0A6G7LXU9</accession>
<dbReference type="Pfam" id="PF02661">
    <property type="entry name" value="Fic"/>
    <property type="match status" value="1"/>
</dbReference>
<dbReference type="AlphaFoldDB" id="A0A6G7LXU9"/>
<evidence type="ECO:0000313" key="3">
    <source>
        <dbReference type="Proteomes" id="UP000502117"/>
    </source>
</evidence>
<dbReference type="PROSITE" id="PS51459">
    <property type="entry name" value="FIDO"/>
    <property type="match status" value="1"/>
</dbReference>
<reference evidence="2 3" key="1">
    <citation type="submission" date="2019-11" db="EMBL/GenBank/DDBJ databases">
        <title>Complete Genome Sequence of Shewanella chilikensis Strain DC57, Isolated from Corroded Seal Rings at a floating production facility in Australia.</title>
        <authorList>
            <person name="Salgar-Chaparro S.J."/>
            <person name="Castillo-Villamizar G.A."/>
            <person name="Poehlein A."/>
            <person name="Daniel R."/>
            <person name="Machuca L."/>
        </authorList>
    </citation>
    <scope>NUCLEOTIDE SEQUENCE [LARGE SCALE GENOMIC DNA]</scope>
    <source>
        <strain evidence="2 3">DC57</strain>
    </source>
</reference>
<dbReference type="InterPro" id="IPR053737">
    <property type="entry name" value="Type_II_TA_Toxin"/>
</dbReference>
<protein>
    <submittedName>
        <fullName evidence="2">Type II toxin-antitoxin system death-on-curing family toxin</fullName>
    </submittedName>
</protein>
<dbReference type="PANTHER" id="PTHR39426:SF1">
    <property type="entry name" value="HOMOLOGY TO DEATH-ON-CURING PROTEIN OF PHAGE P1"/>
    <property type="match status" value="1"/>
</dbReference>
<dbReference type="InterPro" id="IPR036597">
    <property type="entry name" value="Fido-like_dom_sf"/>
</dbReference>
<dbReference type="GO" id="GO:0016301">
    <property type="term" value="F:kinase activity"/>
    <property type="evidence" value="ECO:0007669"/>
    <property type="project" value="InterPro"/>
</dbReference>
<feature type="domain" description="Fido" evidence="1">
    <location>
        <begin position="12"/>
        <end position="131"/>
    </location>
</feature>
<dbReference type="KEGG" id="schk:GII14_22120"/>
<gene>
    <name evidence="2" type="ORF">GII14_22120</name>
</gene>
<dbReference type="InterPro" id="IPR006440">
    <property type="entry name" value="Doc"/>
</dbReference>
<organism evidence="2 3">
    <name type="scientific">Shewanella chilikensis</name>
    <dbReference type="NCBI Taxonomy" id="558541"/>
    <lineage>
        <taxon>Bacteria</taxon>
        <taxon>Pseudomonadati</taxon>
        <taxon>Pseudomonadota</taxon>
        <taxon>Gammaproteobacteria</taxon>
        <taxon>Alteromonadales</taxon>
        <taxon>Shewanellaceae</taxon>
        <taxon>Shewanella</taxon>
    </lineage>
</organism>
<evidence type="ECO:0000313" key="2">
    <source>
        <dbReference type="EMBL" id="QIJ06598.1"/>
    </source>
</evidence>
<sequence>MTDDAQPRYFYFDVKYAVSTHDWIIEKSGGLTGTKDIGQLESPLEHIQNDWYYPEIEDKLTHLVFSINKNHAFNDGNKRSSLALGAYFLELNGFDYIVQHFVREMENIAVWVADNVIDKELLHKIIYSILYDDEYSIELKLEIYEAVQRAEEDHSDNRRA</sequence>
<dbReference type="Gene3D" id="1.20.120.1870">
    <property type="entry name" value="Fic/DOC protein, Fido domain"/>
    <property type="match status" value="1"/>
</dbReference>
<dbReference type="RefSeq" id="WP_144160900.1">
    <property type="nucleotide sequence ID" value="NZ_CP045857.1"/>
</dbReference>
<dbReference type="EMBL" id="CP045857">
    <property type="protein sequence ID" value="QIJ06598.1"/>
    <property type="molecule type" value="Genomic_DNA"/>
</dbReference>
<name>A0A6G7LXU9_9GAMM</name>
<dbReference type="SUPFAM" id="SSF140931">
    <property type="entry name" value="Fic-like"/>
    <property type="match status" value="1"/>
</dbReference>
<evidence type="ECO:0000259" key="1">
    <source>
        <dbReference type="PROSITE" id="PS51459"/>
    </source>
</evidence>